<keyword evidence="1" id="KW-0472">Membrane</keyword>
<accession>A0A133KAF5</accession>
<name>A0A133KAF5_HEYCO</name>
<feature type="transmembrane region" description="Helical" evidence="1">
    <location>
        <begin position="57"/>
        <end position="74"/>
    </location>
</feature>
<evidence type="ECO:0000313" key="2">
    <source>
        <dbReference type="EMBL" id="KWZ76510.1"/>
    </source>
</evidence>
<dbReference type="AlphaFoldDB" id="A0A133KAF5"/>
<feature type="transmembrane region" description="Helical" evidence="1">
    <location>
        <begin position="7"/>
        <end position="26"/>
    </location>
</feature>
<protein>
    <submittedName>
        <fullName evidence="2">Uncharacterized protein</fullName>
    </submittedName>
</protein>
<feature type="transmembrane region" description="Helical" evidence="1">
    <location>
        <begin position="32"/>
        <end position="50"/>
    </location>
</feature>
<gene>
    <name evidence="2" type="ORF">HMPREF3213_03760</name>
</gene>
<dbReference type="Proteomes" id="UP000070376">
    <property type="component" value="Unassembled WGS sequence"/>
</dbReference>
<sequence length="75" mass="9180">MEKFIKIWRSTYIWLLIFLPVLLFATFDHVHISFFILAFYFFVHLIIEFYKKVAARQKVGTVCLILIFLYFSFVY</sequence>
<keyword evidence="1" id="KW-0812">Transmembrane</keyword>
<evidence type="ECO:0000313" key="3">
    <source>
        <dbReference type="Proteomes" id="UP000070376"/>
    </source>
</evidence>
<organism evidence="2 3">
    <name type="scientific">Heyndrickxia coagulans</name>
    <name type="common">Weizmannia coagulans</name>
    <dbReference type="NCBI Taxonomy" id="1398"/>
    <lineage>
        <taxon>Bacteria</taxon>
        <taxon>Bacillati</taxon>
        <taxon>Bacillota</taxon>
        <taxon>Bacilli</taxon>
        <taxon>Bacillales</taxon>
        <taxon>Bacillaceae</taxon>
        <taxon>Heyndrickxia</taxon>
    </lineage>
</organism>
<dbReference type="PATRIC" id="fig|1398.22.peg.3762"/>
<evidence type="ECO:0000256" key="1">
    <source>
        <dbReference type="SAM" id="Phobius"/>
    </source>
</evidence>
<comment type="caution">
    <text evidence="2">The sequence shown here is derived from an EMBL/GenBank/DDBJ whole genome shotgun (WGS) entry which is preliminary data.</text>
</comment>
<dbReference type="EMBL" id="LRPN01000197">
    <property type="protein sequence ID" value="KWZ76510.1"/>
    <property type="molecule type" value="Genomic_DNA"/>
</dbReference>
<reference evidence="3" key="1">
    <citation type="submission" date="2016-01" db="EMBL/GenBank/DDBJ databases">
        <authorList>
            <person name="Mitreva M."/>
            <person name="Pepin K.H."/>
            <person name="Mihindukulasuriya K.A."/>
            <person name="Fulton R."/>
            <person name="Fronick C."/>
            <person name="O'Laughlin M."/>
            <person name="Miner T."/>
            <person name="Herter B."/>
            <person name="Rosa B.A."/>
            <person name="Cordes M."/>
            <person name="Tomlinson C."/>
            <person name="Wollam A."/>
            <person name="Palsikar V.B."/>
            <person name="Mardis E.R."/>
            <person name="Wilson R.K."/>
        </authorList>
    </citation>
    <scope>NUCLEOTIDE SEQUENCE [LARGE SCALE GENOMIC DNA]</scope>
    <source>
        <strain evidence="3">GED7749B</strain>
    </source>
</reference>
<proteinExistence type="predicted"/>
<keyword evidence="1" id="KW-1133">Transmembrane helix</keyword>